<proteinExistence type="predicted"/>
<evidence type="ECO:0000256" key="2">
    <source>
        <dbReference type="ARBA" id="ARBA00022679"/>
    </source>
</evidence>
<dbReference type="EMBL" id="BART01000970">
    <property type="protein sequence ID" value="GAG59705.1"/>
    <property type="molecule type" value="Genomic_DNA"/>
</dbReference>
<comment type="catalytic activity">
    <reaction evidence="1">
        <text>2 ATP = 3',3'-c-di-AMP + 2 diphosphate</text>
        <dbReference type="Rhea" id="RHEA:35655"/>
        <dbReference type="ChEBI" id="CHEBI:30616"/>
        <dbReference type="ChEBI" id="CHEBI:33019"/>
        <dbReference type="ChEBI" id="CHEBI:71500"/>
        <dbReference type="EC" id="2.7.7.85"/>
    </reaction>
</comment>
<dbReference type="NCBIfam" id="NF010009">
    <property type="entry name" value="PRK13482.1"/>
    <property type="match status" value="1"/>
</dbReference>
<dbReference type="Gene3D" id="3.40.1700.10">
    <property type="entry name" value="DNA integrity scanning protein, DisA, N-terminal domain"/>
    <property type="match status" value="1"/>
</dbReference>
<evidence type="ECO:0000256" key="5">
    <source>
        <dbReference type="ARBA" id="ARBA00022840"/>
    </source>
</evidence>
<reference evidence="7" key="1">
    <citation type="journal article" date="2014" name="Front. Microbiol.">
        <title>High frequency of phylogenetically diverse reductive dehalogenase-homologous genes in deep subseafloor sedimentary metagenomes.</title>
        <authorList>
            <person name="Kawai M."/>
            <person name="Futagami T."/>
            <person name="Toyoda A."/>
            <person name="Takaki Y."/>
            <person name="Nishi S."/>
            <person name="Hori S."/>
            <person name="Arai W."/>
            <person name="Tsubouchi T."/>
            <person name="Morono Y."/>
            <person name="Uchiyama I."/>
            <person name="Ito T."/>
            <person name="Fujiyama A."/>
            <person name="Inagaki F."/>
            <person name="Takami H."/>
        </authorList>
    </citation>
    <scope>NUCLEOTIDE SEQUENCE</scope>
    <source>
        <strain evidence="7">Expedition CK06-06</strain>
    </source>
</reference>
<dbReference type="GO" id="GO:0004016">
    <property type="term" value="F:adenylate cyclase activity"/>
    <property type="evidence" value="ECO:0007669"/>
    <property type="project" value="TreeGrafter"/>
</dbReference>
<feature type="domain" description="DAC" evidence="6">
    <location>
        <begin position="6"/>
        <end position="144"/>
    </location>
</feature>
<dbReference type="GO" id="GO:0106408">
    <property type="term" value="F:diadenylate cyclase activity"/>
    <property type="evidence" value="ECO:0007669"/>
    <property type="project" value="UniProtKB-EC"/>
</dbReference>
<evidence type="ECO:0000256" key="4">
    <source>
        <dbReference type="ARBA" id="ARBA00022741"/>
    </source>
</evidence>
<keyword evidence="5" id="KW-0067">ATP-binding</keyword>
<accession>X0YTX8</accession>
<dbReference type="PROSITE" id="PS51794">
    <property type="entry name" value="DAC"/>
    <property type="match status" value="1"/>
</dbReference>
<evidence type="ECO:0000259" key="6">
    <source>
        <dbReference type="PROSITE" id="PS51794"/>
    </source>
</evidence>
<dbReference type="SUPFAM" id="SSF143597">
    <property type="entry name" value="YojJ-like"/>
    <property type="match status" value="1"/>
</dbReference>
<dbReference type="InterPro" id="IPR003390">
    <property type="entry name" value="DNA_integrity_scan_DisA_N"/>
</dbReference>
<dbReference type="AlphaFoldDB" id="X0YTX8"/>
<evidence type="ECO:0000313" key="7">
    <source>
        <dbReference type="EMBL" id="GAG59705.1"/>
    </source>
</evidence>
<protein>
    <recommendedName>
        <fullName evidence="6">DAC domain-containing protein</fullName>
    </recommendedName>
</protein>
<evidence type="ECO:0000256" key="1">
    <source>
        <dbReference type="ARBA" id="ARBA00000877"/>
    </source>
</evidence>
<dbReference type="InterPro" id="IPR036888">
    <property type="entry name" value="DNA_integrity_DisA_N_sf"/>
</dbReference>
<keyword evidence="4" id="KW-0547">Nucleotide-binding</keyword>
<comment type="caution">
    <text evidence="7">The sequence shown here is derived from an EMBL/GenBank/DDBJ whole genome shotgun (WGS) entry which is preliminary data.</text>
</comment>
<gene>
    <name evidence="7" type="ORF">S01H4_03824</name>
</gene>
<sequence length="153" mass="17116">MKNNNHLKLLEGLKKVSPGTILREGIENIVQAKMGSIIVLSDLKKVRKIFNGGFRIDCKLTPSKLYELSKMDGALILNEDGTRIIYANTHLFPNPRISTTETGIMHQTAERVAKQIKVVVLAISKNRNIVTLYLGDLKYDLRDIGLILDEANS</sequence>
<evidence type="ECO:0000256" key="3">
    <source>
        <dbReference type="ARBA" id="ARBA00022695"/>
    </source>
</evidence>
<dbReference type="InterPro" id="IPR050338">
    <property type="entry name" value="DisA"/>
</dbReference>
<dbReference type="PANTHER" id="PTHR34185">
    <property type="entry name" value="DIADENYLATE CYCLASE"/>
    <property type="match status" value="1"/>
</dbReference>
<keyword evidence="2" id="KW-0808">Transferase</keyword>
<dbReference type="GO" id="GO:0005524">
    <property type="term" value="F:ATP binding"/>
    <property type="evidence" value="ECO:0007669"/>
    <property type="project" value="UniProtKB-KW"/>
</dbReference>
<keyword evidence="3" id="KW-0548">Nucleotidyltransferase</keyword>
<organism evidence="7">
    <name type="scientific">marine sediment metagenome</name>
    <dbReference type="NCBI Taxonomy" id="412755"/>
    <lineage>
        <taxon>unclassified sequences</taxon>
        <taxon>metagenomes</taxon>
        <taxon>ecological metagenomes</taxon>
    </lineage>
</organism>
<dbReference type="PANTHER" id="PTHR34185:SF3">
    <property type="entry name" value="DNA INTEGRITY SCANNING PROTEIN DISA"/>
    <property type="match status" value="1"/>
</dbReference>
<dbReference type="Pfam" id="PF02457">
    <property type="entry name" value="DAC"/>
    <property type="match status" value="1"/>
</dbReference>
<name>X0YTX8_9ZZZZ</name>